<keyword evidence="2" id="KW-1185">Reference proteome</keyword>
<sequence>MALPWRRRAQRNPSSRPDACGLVLDVVVPAHFRCPISLDLMKDPVTLCTGITYDRESIEQWIESGNGTCPVTKRELTDWEIIPNHVIRKMIQAWCVENQGYGIERIPTPRIPVTSYEASEACRRIEAGVALGDARRCGEAVTRINMWEKESERNRRCIRESGAGVVLATAFDSFAWASIEKHSGLLEEILSSLTWAYPNGHDGQDKLETSASLNCILRFMNSDDLAVRKNAVLVLKEIVSSSDGCRETVSAFEGMAEALTRIIREPICPASTNASLASIYNLTSSRTFLTRALELGVIHLTLDLLVDSDKGTCERVLAVLDKVCDSREGREAALRHALTMPILVKKILRVSNLATELSISIIWKLLLRKDNDGLDDRTPTIIEAIRVGLFQKLLVFLQIGCGDDGIKKKVKDLLKLVNSYKDKVDCVDSSLDLKHINRSP</sequence>
<dbReference type="Proteomes" id="UP001057402">
    <property type="component" value="Chromosome 10"/>
</dbReference>
<dbReference type="EMBL" id="CM042889">
    <property type="protein sequence ID" value="KAI4320269.1"/>
    <property type="molecule type" value="Genomic_DNA"/>
</dbReference>
<evidence type="ECO:0000313" key="2">
    <source>
        <dbReference type="Proteomes" id="UP001057402"/>
    </source>
</evidence>
<organism evidence="1 2">
    <name type="scientific">Melastoma candidum</name>
    <dbReference type="NCBI Taxonomy" id="119954"/>
    <lineage>
        <taxon>Eukaryota</taxon>
        <taxon>Viridiplantae</taxon>
        <taxon>Streptophyta</taxon>
        <taxon>Embryophyta</taxon>
        <taxon>Tracheophyta</taxon>
        <taxon>Spermatophyta</taxon>
        <taxon>Magnoliopsida</taxon>
        <taxon>eudicotyledons</taxon>
        <taxon>Gunneridae</taxon>
        <taxon>Pentapetalae</taxon>
        <taxon>rosids</taxon>
        <taxon>malvids</taxon>
        <taxon>Myrtales</taxon>
        <taxon>Melastomataceae</taxon>
        <taxon>Melastomatoideae</taxon>
        <taxon>Melastomateae</taxon>
        <taxon>Melastoma</taxon>
    </lineage>
</organism>
<accession>A0ACB9MA45</accession>
<reference evidence="2" key="1">
    <citation type="journal article" date="2023" name="Front. Plant Sci.">
        <title>Chromosomal-level genome assembly of Melastoma candidum provides insights into trichome evolution.</title>
        <authorList>
            <person name="Zhong Y."/>
            <person name="Wu W."/>
            <person name="Sun C."/>
            <person name="Zou P."/>
            <person name="Liu Y."/>
            <person name="Dai S."/>
            <person name="Zhou R."/>
        </authorList>
    </citation>
    <scope>NUCLEOTIDE SEQUENCE [LARGE SCALE GENOMIC DNA]</scope>
</reference>
<proteinExistence type="predicted"/>
<evidence type="ECO:0000313" key="1">
    <source>
        <dbReference type="EMBL" id="KAI4320269.1"/>
    </source>
</evidence>
<comment type="caution">
    <text evidence="1">The sequence shown here is derived from an EMBL/GenBank/DDBJ whole genome shotgun (WGS) entry which is preliminary data.</text>
</comment>
<protein>
    <submittedName>
        <fullName evidence="1">Uncharacterized protein</fullName>
    </submittedName>
</protein>
<gene>
    <name evidence="1" type="ORF">MLD38_033767</name>
</gene>
<name>A0ACB9MA45_9MYRT</name>